<accession>A0A120KNB9</accession>
<keyword evidence="2" id="KW-1185">Reference proteome</keyword>
<dbReference type="KEGG" id="doa:AXF15_11600"/>
<proteinExistence type="predicted"/>
<dbReference type="EMBL" id="CP014230">
    <property type="protein sequence ID" value="AMD93680.1"/>
    <property type="molecule type" value="Genomic_DNA"/>
</dbReference>
<dbReference type="STRING" id="888061.AXF15_11600"/>
<protein>
    <submittedName>
        <fullName evidence="1">Uncharacterized protein</fullName>
    </submittedName>
</protein>
<evidence type="ECO:0000313" key="2">
    <source>
        <dbReference type="Proteomes" id="UP000063964"/>
    </source>
</evidence>
<gene>
    <name evidence="1" type="ORF">AXF15_11600</name>
</gene>
<reference evidence="2" key="1">
    <citation type="submission" date="2016-02" db="EMBL/GenBank/DDBJ databases">
        <authorList>
            <person name="Holder M.E."/>
            <person name="Ajami N.J."/>
            <person name="Petrosino J.F."/>
        </authorList>
    </citation>
    <scope>NUCLEOTIDE SEQUENCE [LARGE SCALE GENOMIC DNA]</scope>
    <source>
        <strain evidence="2">DSM 12838</strain>
    </source>
</reference>
<sequence length="69" mass="7657">MNIFPGAARVFGDEIFKKRRGCQKVFQARPKTGTSGFAYRRPCQKASPACSARPDLLGRRHAERGSFLG</sequence>
<organism evidence="1 2">
    <name type="scientific">Desulfomicrobium orale DSM 12838</name>
    <dbReference type="NCBI Taxonomy" id="888061"/>
    <lineage>
        <taxon>Bacteria</taxon>
        <taxon>Pseudomonadati</taxon>
        <taxon>Thermodesulfobacteriota</taxon>
        <taxon>Desulfovibrionia</taxon>
        <taxon>Desulfovibrionales</taxon>
        <taxon>Desulfomicrobiaceae</taxon>
        <taxon>Desulfomicrobium</taxon>
    </lineage>
</organism>
<name>A0A120KNB9_9BACT</name>
<dbReference type="Proteomes" id="UP000063964">
    <property type="component" value="Chromosome"/>
</dbReference>
<dbReference type="AlphaFoldDB" id="A0A120KNB9"/>
<evidence type="ECO:0000313" key="1">
    <source>
        <dbReference type="EMBL" id="AMD93680.1"/>
    </source>
</evidence>